<evidence type="ECO:0000313" key="11">
    <source>
        <dbReference type="Proteomes" id="UP000233220"/>
    </source>
</evidence>
<evidence type="ECO:0000256" key="2">
    <source>
        <dbReference type="ARBA" id="ARBA00004565"/>
    </source>
</evidence>
<feature type="compositionally biased region" description="Acidic residues" evidence="8">
    <location>
        <begin position="242"/>
        <end position="251"/>
    </location>
</feature>
<keyword evidence="5" id="KW-0967">Endosome</keyword>
<dbReference type="InterPro" id="IPR028290">
    <property type="entry name" value="WASH1"/>
</dbReference>
<dbReference type="GO" id="GO:0005829">
    <property type="term" value="C:cytosol"/>
    <property type="evidence" value="ECO:0007669"/>
    <property type="project" value="GOC"/>
</dbReference>
<name>A0A2K6S7R0_SAIBB</name>
<keyword evidence="11" id="KW-1185">Reference proteome</keyword>
<dbReference type="GO" id="GO:0006887">
    <property type="term" value="P:exocytosis"/>
    <property type="evidence" value="ECO:0007669"/>
    <property type="project" value="TreeGrafter"/>
</dbReference>
<dbReference type="GO" id="GO:0071203">
    <property type="term" value="C:WASH complex"/>
    <property type="evidence" value="ECO:0007669"/>
    <property type="project" value="InterPro"/>
</dbReference>
<reference evidence="10" key="1">
    <citation type="submission" date="2025-08" db="UniProtKB">
        <authorList>
            <consortium name="Ensembl"/>
        </authorList>
    </citation>
    <scope>IDENTIFICATION</scope>
</reference>
<feature type="domain" description="WH2" evidence="9">
    <location>
        <begin position="147"/>
        <end position="169"/>
    </location>
</feature>
<dbReference type="PANTHER" id="PTHR23331:SF5">
    <property type="entry name" value="WAS PROTEIN FAMILY HOMOLOG 2-RELATED"/>
    <property type="match status" value="1"/>
</dbReference>
<dbReference type="AlphaFoldDB" id="A0A2K6S7R0"/>
<accession>A0A2K6S7R0</accession>
<feature type="region of interest" description="Disordered" evidence="8">
    <location>
        <begin position="87"/>
        <end position="146"/>
    </location>
</feature>
<dbReference type="GO" id="GO:0032456">
    <property type="term" value="P:endocytic recycling"/>
    <property type="evidence" value="ECO:0007669"/>
    <property type="project" value="TreeGrafter"/>
</dbReference>
<keyword evidence="7" id="KW-0009">Actin-binding</keyword>
<dbReference type="Pfam" id="PF11945">
    <property type="entry name" value="WASH_WAHD"/>
    <property type="match status" value="1"/>
</dbReference>
<evidence type="ECO:0000256" key="8">
    <source>
        <dbReference type="SAM" id="MobiDB-lite"/>
    </source>
</evidence>
<keyword evidence="6" id="KW-0472">Membrane</keyword>
<evidence type="ECO:0000256" key="6">
    <source>
        <dbReference type="ARBA" id="ARBA00023136"/>
    </source>
</evidence>
<evidence type="ECO:0000256" key="5">
    <source>
        <dbReference type="ARBA" id="ARBA00022753"/>
    </source>
</evidence>
<feature type="compositionally biased region" description="Gly residues" evidence="8">
    <location>
        <begin position="210"/>
        <end position="220"/>
    </location>
</feature>
<dbReference type="Ensembl" id="ENSSBOT00000018142.1">
    <property type="protein sequence ID" value="ENSSBOP00000003403.1"/>
    <property type="gene ID" value="ENSSBOG00000016448.1"/>
</dbReference>
<dbReference type="GO" id="GO:0055038">
    <property type="term" value="C:recycling endosome membrane"/>
    <property type="evidence" value="ECO:0007669"/>
    <property type="project" value="UniProtKB-SubCell"/>
</dbReference>
<organism evidence="10 11">
    <name type="scientific">Saimiri boliviensis boliviensis</name>
    <name type="common">Bolivian squirrel monkey</name>
    <dbReference type="NCBI Taxonomy" id="39432"/>
    <lineage>
        <taxon>Eukaryota</taxon>
        <taxon>Metazoa</taxon>
        <taxon>Chordata</taxon>
        <taxon>Craniata</taxon>
        <taxon>Vertebrata</taxon>
        <taxon>Euteleostomi</taxon>
        <taxon>Mammalia</taxon>
        <taxon>Eutheria</taxon>
        <taxon>Euarchontoglires</taxon>
        <taxon>Primates</taxon>
        <taxon>Haplorrhini</taxon>
        <taxon>Platyrrhini</taxon>
        <taxon>Cebidae</taxon>
        <taxon>Saimiriinae</taxon>
        <taxon>Saimiri</taxon>
    </lineage>
</organism>
<dbReference type="GO" id="GO:0003779">
    <property type="term" value="F:actin binding"/>
    <property type="evidence" value="ECO:0007669"/>
    <property type="project" value="UniProtKB-KW"/>
</dbReference>
<dbReference type="GO" id="GO:0034314">
    <property type="term" value="P:Arp2/3 complex-mediated actin nucleation"/>
    <property type="evidence" value="ECO:0007669"/>
    <property type="project" value="InterPro"/>
</dbReference>
<dbReference type="OMA" id="FTHMSES"/>
<dbReference type="GO" id="GO:0043014">
    <property type="term" value="F:alpha-tubulin binding"/>
    <property type="evidence" value="ECO:0007669"/>
    <property type="project" value="InterPro"/>
</dbReference>
<feature type="region of interest" description="Disordered" evidence="8">
    <location>
        <begin position="207"/>
        <end position="251"/>
    </location>
</feature>
<evidence type="ECO:0000259" key="9">
    <source>
        <dbReference type="PROSITE" id="PS51082"/>
    </source>
</evidence>
<dbReference type="InterPro" id="IPR003124">
    <property type="entry name" value="WH2_dom"/>
</dbReference>
<dbReference type="GO" id="GO:0043015">
    <property type="term" value="F:gamma-tubulin binding"/>
    <property type="evidence" value="ECO:0007669"/>
    <property type="project" value="TreeGrafter"/>
</dbReference>
<evidence type="ECO:0000256" key="3">
    <source>
        <dbReference type="ARBA" id="ARBA00005602"/>
    </source>
</evidence>
<reference evidence="10" key="2">
    <citation type="submission" date="2025-09" db="UniProtKB">
        <authorList>
            <consortium name="Ensembl"/>
        </authorList>
    </citation>
    <scope>IDENTIFICATION</scope>
</reference>
<sequence length="251" mass="26534">DAPFVSLSPLTCPYLILQVPENYFYVPDLGQVPEIDVPSYLPDLPGIANDLTYSADLGPGIAPSAPGTIPELPTFHTEVAEPLKPDLEDGVLTAPPQPPPPPPAPEVLASAPPLPPSAVAPRRPGRQGVSAHTSPGAPREVVDPSGGRATLLESIRQAGGIGKAKLRSVKERKLEKKKQKEQEQVRATSQGGDLMSDLFNKLVMRRKGISGKGPGAGEGPGRAFARVSDSIPPLPPPQQPQAEEDEDDWES</sequence>
<evidence type="ECO:0000256" key="1">
    <source>
        <dbReference type="ARBA" id="ARBA00004146"/>
    </source>
</evidence>
<protein>
    <recommendedName>
        <fullName evidence="9">WH2 domain-containing protein</fullName>
    </recommendedName>
</protein>
<proteinExistence type="inferred from homology"/>
<comment type="similarity">
    <text evidence="3">Belongs to the WASH1 family.</text>
</comment>
<keyword evidence="4" id="KW-0813">Transport</keyword>
<dbReference type="PROSITE" id="PS51082">
    <property type="entry name" value="WH2"/>
    <property type="match status" value="1"/>
</dbReference>
<feature type="compositionally biased region" description="Basic and acidic residues" evidence="8">
    <location>
        <begin position="168"/>
        <end position="184"/>
    </location>
</feature>
<feature type="region of interest" description="Disordered" evidence="8">
    <location>
        <begin position="160"/>
        <end position="193"/>
    </location>
</feature>
<dbReference type="STRING" id="39432.ENSSBOP00000003403"/>
<dbReference type="InterPro" id="IPR021854">
    <property type="entry name" value="WASH1_WAHD"/>
</dbReference>
<dbReference type="GeneTree" id="ENSGT00390000016717"/>
<comment type="subcellular location">
    <subcellularLocation>
        <location evidence="1">Early endosome membrane</location>
    </subcellularLocation>
    <subcellularLocation>
        <location evidence="2">Recycling endosome membrane</location>
    </subcellularLocation>
</comment>
<dbReference type="Proteomes" id="UP000233220">
    <property type="component" value="Unplaced"/>
</dbReference>
<evidence type="ECO:0000256" key="4">
    <source>
        <dbReference type="ARBA" id="ARBA00022448"/>
    </source>
</evidence>
<dbReference type="GO" id="GO:0031901">
    <property type="term" value="C:early endosome membrane"/>
    <property type="evidence" value="ECO:0007669"/>
    <property type="project" value="UniProtKB-SubCell"/>
</dbReference>
<dbReference type="PANTHER" id="PTHR23331">
    <property type="entry name" value="CXYORF1"/>
    <property type="match status" value="1"/>
</dbReference>
<evidence type="ECO:0000313" key="10">
    <source>
        <dbReference type="Ensembl" id="ENSSBOP00000003403.1"/>
    </source>
</evidence>
<feature type="compositionally biased region" description="Pro residues" evidence="8">
    <location>
        <begin position="95"/>
        <end position="105"/>
    </location>
</feature>
<evidence type="ECO:0000256" key="7">
    <source>
        <dbReference type="ARBA" id="ARBA00023203"/>
    </source>
</evidence>
<dbReference type="GO" id="GO:0042147">
    <property type="term" value="P:retrograde transport, endosome to Golgi"/>
    <property type="evidence" value="ECO:0007669"/>
    <property type="project" value="TreeGrafter"/>
</dbReference>